<keyword evidence="1" id="KW-1133">Transmembrane helix</keyword>
<evidence type="ECO:0000256" key="1">
    <source>
        <dbReference type="SAM" id="Phobius"/>
    </source>
</evidence>
<keyword evidence="1" id="KW-0472">Membrane</keyword>
<proteinExistence type="predicted"/>
<protein>
    <submittedName>
        <fullName evidence="2">Uncharacterized protein</fullName>
    </submittedName>
</protein>
<evidence type="ECO:0000313" key="3">
    <source>
        <dbReference type="Proteomes" id="UP000235739"/>
    </source>
</evidence>
<organism evidence="2 3">
    <name type="scientific">Glutamicibacter arilaitensis</name>
    <dbReference type="NCBI Taxonomy" id="256701"/>
    <lineage>
        <taxon>Bacteria</taxon>
        <taxon>Bacillati</taxon>
        <taxon>Actinomycetota</taxon>
        <taxon>Actinomycetes</taxon>
        <taxon>Micrococcales</taxon>
        <taxon>Micrococcaceae</taxon>
        <taxon>Glutamicibacter</taxon>
    </lineage>
</organism>
<feature type="transmembrane region" description="Helical" evidence="1">
    <location>
        <begin position="6"/>
        <end position="27"/>
    </location>
</feature>
<keyword evidence="1" id="KW-0812">Transmembrane</keyword>
<feature type="transmembrane region" description="Helical" evidence="1">
    <location>
        <begin position="47"/>
        <end position="70"/>
    </location>
</feature>
<comment type="caution">
    <text evidence="2">The sequence shown here is derived from an EMBL/GenBank/DDBJ whole genome shotgun (WGS) entry which is preliminary data.</text>
</comment>
<dbReference type="RefSeq" id="WP_102597283.1">
    <property type="nucleotide sequence ID" value="NZ_JABUYH010000016.1"/>
</dbReference>
<evidence type="ECO:0000313" key="2">
    <source>
        <dbReference type="EMBL" id="PMQ20148.1"/>
    </source>
</evidence>
<reference evidence="2 3" key="1">
    <citation type="journal article" date="2017" name="Elife">
        <title>Extensive horizontal gene transfer in cheese-associated bacteria.</title>
        <authorList>
            <person name="Bonham K.S."/>
            <person name="Wolfe B.E."/>
            <person name="Dutton R.J."/>
        </authorList>
    </citation>
    <scope>NUCLEOTIDE SEQUENCE [LARGE SCALE GENOMIC DNA]</scope>
    <source>
        <strain evidence="2 3">JB182</strain>
    </source>
</reference>
<sequence>MKRLVFVNLLLGIPGIIYYWVMALMVIRTPLTSWGQMAKDWYEANSLLPMQSVLGPPLAICTMIWVLSNFNVISYRTDPGEHGTLGSNAVSWSLAVAASLIPAAIVLLIATFF</sequence>
<dbReference type="EMBL" id="PNQX01000001">
    <property type="protein sequence ID" value="PMQ20148.1"/>
    <property type="molecule type" value="Genomic_DNA"/>
</dbReference>
<gene>
    <name evidence="2" type="ORF">CIK84_00505</name>
</gene>
<dbReference type="Proteomes" id="UP000235739">
    <property type="component" value="Unassembled WGS sequence"/>
</dbReference>
<accession>A0A2N7S1W5</accession>
<name>A0A2N7S1W5_9MICC</name>
<feature type="transmembrane region" description="Helical" evidence="1">
    <location>
        <begin position="90"/>
        <end position="112"/>
    </location>
</feature>
<dbReference type="AlphaFoldDB" id="A0A2N7S1W5"/>